<dbReference type="AlphaFoldDB" id="N1PXZ7"/>
<evidence type="ECO:0000313" key="3">
    <source>
        <dbReference type="Proteomes" id="UP000016933"/>
    </source>
</evidence>
<name>N1PXZ7_DOTSN</name>
<keyword evidence="3" id="KW-1185">Reference proteome</keyword>
<accession>N1PXZ7</accession>
<dbReference type="OMA" id="ARQWECA"/>
<dbReference type="EMBL" id="KB446536">
    <property type="protein sequence ID" value="EME47079.1"/>
    <property type="molecule type" value="Genomic_DNA"/>
</dbReference>
<sequence>MQQESRDDAALVRACGSISFIIPQNRAPNPSIPTTAQSYHRVIYTRPHQHDEHGRIYHRKRSKSSREHISPASLVKSQTVSKTFQHVYARSQKLQVRLRVPTDDVGEPEELGWFRPLRAVFEDVCFSNHQAPPGCEYGLWAYVDCGELASDRWRRGGSWTSWPVCRPETTVIAAHVSGVGATHPGGINTGGSYRVKLSLRCETGVTLGHLVDAGYELTDLDGNPGTAMVIYFVGFTDENGASLEASSLVSAKQAMDFGKAMACAWQVKKTWEGLDRNGARQWECAVLGMHSGISPTHKLHRGQYSMLKARD</sequence>
<reference evidence="3" key="1">
    <citation type="journal article" date="2012" name="PLoS Genet.">
        <title>The genomes of the fungal plant pathogens Cladosporium fulvum and Dothistroma septosporum reveal adaptation to different hosts and lifestyles but also signatures of common ancestry.</title>
        <authorList>
            <person name="de Wit P.J.G.M."/>
            <person name="van der Burgt A."/>
            <person name="Oekmen B."/>
            <person name="Stergiopoulos I."/>
            <person name="Abd-Elsalam K.A."/>
            <person name="Aerts A.L."/>
            <person name="Bahkali A.H."/>
            <person name="Beenen H.G."/>
            <person name="Chettri P."/>
            <person name="Cox M.P."/>
            <person name="Datema E."/>
            <person name="de Vries R.P."/>
            <person name="Dhillon B."/>
            <person name="Ganley A.R."/>
            <person name="Griffiths S.A."/>
            <person name="Guo Y."/>
            <person name="Hamelin R.C."/>
            <person name="Henrissat B."/>
            <person name="Kabir M.S."/>
            <person name="Jashni M.K."/>
            <person name="Kema G."/>
            <person name="Klaubauf S."/>
            <person name="Lapidus A."/>
            <person name="Levasseur A."/>
            <person name="Lindquist E."/>
            <person name="Mehrabi R."/>
            <person name="Ohm R.A."/>
            <person name="Owen T.J."/>
            <person name="Salamov A."/>
            <person name="Schwelm A."/>
            <person name="Schijlen E."/>
            <person name="Sun H."/>
            <person name="van den Burg H.A."/>
            <person name="van Ham R.C.H.J."/>
            <person name="Zhang S."/>
            <person name="Goodwin S.B."/>
            <person name="Grigoriev I.V."/>
            <person name="Collemare J."/>
            <person name="Bradshaw R.E."/>
        </authorList>
    </citation>
    <scope>NUCLEOTIDE SEQUENCE [LARGE SCALE GENOMIC DNA]</scope>
    <source>
        <strain evidence="3">NZE10 / CBS 128990</strain>
    </source>
</reference>
<gene>
    <name evidence="2" type="ORF">DOTSEDRAFT_77495</name>
</gene>
<dbReference type="Proteomes" id="UP000016933">
    <property type="component" value="Unassembled WGS sequence"/>
</dbReference>
<dbReference type="OrthoDB" id="3621950at2759"/>
<evidence type="ECO:0000313" key="2">
    <source>
        <dbReference type="EMBL" id="EME47079.1"/>
    </source>
</evidence>
<reference evidence="2 3" key="2">
    <citation type="journal article" date="2012" name="PLoS Pathog.">
        <title>Diverse lifestyles and strategies of plant pathogenesis encoded in the genomes of eighteen Dothideomycetes fungi.</title>
        <authorList>
            <person name="Ohm R.A."/>
            <person name="Feau N."/>
            <person name="Henrissat B."/>
            <person name="Schoch C.L."/>
            <person name="Horwitz B.A."/>
            <person name="Barry K.W."/>
            <person name="Condon B.J."/>
            <person name="Copeland A.C."/>
            <person name="Dhillon B."/>
            <person name="Glaser F."/>
            <person name="Hesse C.N."/>
            <person name="Kosti I."/>
            <person name="LaButti K."/>
            <person name="Lindquist E.A."/>
            <person name="Lucas S."/>
            <person name="Salamov A.A."/>
            <person name="Bradshaw R.E."/>
            <person name="Ciuffetti L."/>
            <person name="Hamelin R.C."/>
            <person name="Kema G.H.J."/>
            <person name="Lawrence C."/>
            <person name="Scott J.A."/>
            <person name="Spatafora J.W."/>
            <person name="Turgeon B.G."/>
            <person name="de Wit P.J.G.M."/>
            <person name="Zhong S."/>
            <person name="Goodwin S.B."/>
            <person name="Grigoriev I.V."/>
        </authorList>
    </citation>
    <scope>NUCLEOTIDE SEQUENCE [LARGE SCALE GENOMIC DNA]</scope>
    <source>
        <strain evidence="3">NZE10 / CBS 128990</strain>
    </source>
</reference>
<organism evidence="2 3">
    <name type="scientific">Dothistroma septosporum (strain NZE10 / CBS 128990)</name>
    <name type="common">Red band needle blight fungus</name>
    <name type="synonym">Mycosphaerella pini</name>
    <dbReference type="NCBI Taxonomy" id="675120"/>
    <lineage>
        <taxon>Eukaryota</taxon>
        <taxon>Fungi</taxon>
        <taxon>Dikarya</taxon>
        <taxon>Ascomycota</taxon>
        <taxon>Pezizomycotina</taxon>
        <taxon>Dothideomycetes</taxon>
        <taxon>Dothideomycetidae</taxon>
        <taxon>Mycosphaerellales</taxon>
        <taxon>Mycosphaerellaceae</taxon>
        <taxon>Dothistroma</taxon>
    </lineage>
</organism>
<proteinExistence type="predicted"/>
<protein>
    <submittedName>
        <fullName evidence="2">Uncharacterized protein</fullName>
    </submittedName>
</protein>
<feature type="region of interest" description="Disordered" evidence="1">
    <location>
        <begin position="50"/>
        <end position="72"/>
    </location>
</feature>
<dbReference type="HOGENOM" id="CLU_894356_0_0_1"/>
<evidence type="ECO:0000256" key="1">
    <source>
        <dbReference type="SAM" id="MobiDB-lite"/>
    </source>
</evidence>